<dbReference type="Proteomes" id="UP000244940">
    <property type="component" value="Unassembled WGS sequence"/>
</dbReference>
<keyword evidence="1" id="KW-0812">Transmembrane</keyword>
<accession>A0A2U2CEG1</accession>
<sequence>MDDLAGETVMRSDKNSIRRLLYQAKKTARDETGSTTVEFVVLLPFLIGILGLVVTSSLYLALASDVQQLAHELARASLSVAHEDDWCARVEDEMVAPLAANLPLLEPERVDAVACDSDPETRLLRVSVVYNTSGTLGAILGSMIGLQFQSFQRASFVQW</sequence>
<protein>
    <recommendedName>
        <fullName evidence="2">TadE-like domain-containing protein</fullName>
    </recommendedName>
</protein>
<dbReference type="Pfam" id="PF07811">
    <property type="entry name" value="TadE"/>
    <property type="match status" value="1"/>
</dbReference>
<keyword evidence="4" id="KW-1185">Reference proteome</keyword>
<dbReference type="AlphaFoldDB" id="A0A2U2CEG1"/>
<name>A0A2U2CEG1_9RHOB</name>
<evidence type="ECO:0000256" key="1">
    <source>
        <dbReference type="SAM" id="Phobius"/>
    </source>
</evidence>
<comment type="caution">
    <text evidence="3">The sequence shown here is derived from an EMBL/GenBank/DDBJ whole genome shotgun (WGS) entry which is preliminary data.</text>
</comment>
<keyword evidence="1" id="KW-1133">Transmembrane helix</keyword>
<proteinExistence type="predicted"/>
<gene>
    <name evidence="3" type="ORF">C4N9_05855</name>
</gene>
<feature type="transmembrane region" description="Helical" evidence="1">
    <location>
        <begin position="39"/>
        <end position="62"/>
    </location>
</feature>
<dbReference type="EMBL" id="QEYD01000003">
    <property type="protein sequence ID" value="PWE30221.1"/>
    <property type="molecule type" value="Genomic_DNA"/>
</dbReference>
<reference evidence="3 4" key="1">
    <citation type="submission" date="2018-05" db="EMBL/GenBank/DDBJ databases">
        <title>Pararhodobacter marina sp. nov., isolated from deep-sea water of the Indian Ocean.</title>
        <authorList>
            <person name="Lai Q.Sr."/>
            <person name="Liu X."/>
            <person name="Shao Z."/>
        </authorList>
    </citation>
    <scope>NUCLEOTIDE SEQUENCE [LARGE SCALE GENOMIC DNA]</scope>
    <source>
        <strain evidence="3 4">CIC4N-9</strain>
    </source>
</reference>
<evidence type="ECO:0000313" key="3">
    <source>
        <dbReference type="EMBL" id="PWE30221.1"/>
    </source>
</evidence>
<dbReference type="InterPro" id="IPR012495">
    <property type="entry name" value="TadE-like_dom"/>
</dbReference>
<evidence type="ECO:0000313" key="4">
    <source>
        <dbReference type="Proteomes" id="UP000244940"/>
    </source>
</evidence>
<feature type="domain" description="TadE-like" evidence="2">
    <location>
        <begin position="33"/>
        <end position="75"/>
    </location>
</feature>
<organism evidence="3 4">
    <name type="scientific">Pararhodobacter marinus</name>
    <dbReference type="NCBI Taxonomy" id="2184063"/>
    <lineage>
        <taxon>Bacteria</taxon>
        <taxon>Pseudomonadati</taxon>
        <taxon>Pseudomonadota</taxon>
        <taxon>Alphaproteobacteria</taxon>
        <taxon>Rhodobacterales</taxon>
        <taxon>Paracoccaceae</taxon>
        <taxon>Pararhodobacter</taxon>
    </lineage>
</organism>
<evidence type="ECO:0000259" key="2">
    <source>
        <dbReference type="Pfam" id="PF07811"/>
    </source>
</evidence>
<keyword evidence="1" id="KW-0472">Membrane</keyword>